<evidence type="ECO:0000313" key="3">
    <source>
        <dbReference type="Proteomes" id="UP000231019"/>
    </source>
</evidence>
<evidence type="ECO:0000256" key="1">
    <source>
        <dbReference type="SAM" id="Phobius"/>
    </source>
</evidence>
<dbReference type="Proteomes" id="UP000231019">
    <property type="component" value="Unassembled WGS sequence"/>
</dbReference>
<proteinExistence type="predicted"/>
<dbReference type="EMBL" id="PFFQ01000016">
    <property type="protein sequence ID" value="PIW17996.1"/>
    <property type="molecule type" value="Genomic_DNA"/>
</dbReference>
<gene>
    <name evidence="2" type="ORF">COW36_06545</name>
</gene>
<feature type="transmembrane region" description="Helical" evidence="1">
    <location>
        <begin position="414"/>
        <end position="435"/>
    </location>
</feature>
<reference evidence="2 3" key="1">
    <citation type="submission" date="2017-09" db="EMBL/GenBank/DDBJ databases">
        <title>Depth-based differentiation of microbial function through sediment-hosted aquifers and enrichment of novel symbionts in the deep terrestrial subsurface.</title>
        <authorList>
            <person name="Probst A.J."/>
            <person name="Ladd B."/>
            <person name="Jarett J.K."/>
            <person name="Geller-Mcgrath D.E."/>
            <person name="Sieber C.M."/>
            <person name="Emerson J.B."/>
            <person name="Anantharaman K."/>
            <person name="Thomas B.C."/>
            <person name="Malmstrom R."/>
            <person name="Stieglmeier M."/>
            <person name="Klingl A."/>
            <person name="Woyke T."/>
            <person name="Ryan C.M."/>
            <person name="Banfield J.F."/>
        </authorList>
    </citation>
    <scope>NUCLEOTIDE SEQUENCE [LARGE SCALE GENOMIC DNA]</scope>
    <source>
        <strain evidence="2">CG17_big_fil_post_rev_8_21_14_2_50_48_46</strain>
    </source>
</reference>
<evidence type="ECO:0000313" key="2">
    <source>
        <dbReference type="EMBL" id="PIW17996.1"/>
    </source>
</evidence>
<dbReference type="AlphaFoldDB" id="A0A2M7G7F2"/>
<organism evidence="2 3">
    <name type="scientific">bacterium (Candidatus Blackallbacteria) CG17_big_fil_post_rev_8_21_14_2_50_48_46</name>
    <dbReference type="NCBI Taxonomy" id="2014261"/>
    <lineage>
        <taxon>Bacteria</taxon>
        <taxon>Candidatus Blackallbacteria</taxon>
    </lineage>
</organism>
<sequence>MTDSTIIKELVTKMVFRLDHKSLTAYTKKVTELKRSFKELEALARKTIKPKIDTRSFRVATNEVGRLRQGIAQVARSAGRGITLKMNVSGMGSIMQAQRAAQRATGSGGMLNVAGGNLISGAVTSAGAMAQQGGKFALDSFGQYQLAMTRLTNMVGKNNAGRVLKDIERFAAATPFELGDTLEMFTQLQNSGFGLMDRKSGKVNYSRLMAFGDIAATSNKSLSEFTQMALGMGRGRADMFDNFSSAGLQGAWAENGKISGTMGNVRTGKATEFTIDPRNKEMISRLLETQGRSGGVSGGMSSLSRTLPGQISTFWDTVRMSSNRFMISFESDIFQTMNRVIAYIESKGPMFDQLGKDSVVIIKGLADGLKFVAPFIKPVAAGLGVFAMHFAGLKVIAGGKWLFGAIKALWSLKWLAGGVPLAIGTVIAGIAAFGFEVYRYMTGGTKAISGFSKQFPALSHAIVWVGNKFKELWPLVQEVGAEFVKFGAQLWETFGPAVKWVFGNIVVPWLTWGIKKFIELGEIILQAAKFWLPVLTATVGDLGAGFKVCWERIQDTWAVLKDMWNWFTTSGFAQGITGFFERLKNAFSGGGVGGGSNALMDPNFPLSNVNAAKLVRNAYNVFTGSKRCFAGVAEAYQKTFKDYGNLSGVPAYLAADQLARDKRFVEVKVTKAMLDDPEIMKRLYGTIAVYDTKSGFHPTYGHIEVWDTLRRKALYGNGADNLNRTEQNFQHGRFFVPVDPGSQTMQGPAGVGGGGGINQTNYFDLRGNPNPGANRNAARQGASEAVKQMERSARSTNQTVIAQ</sequence>
<keyword evidence="1" id="KW-0812">Transmembrane</keyword>
<keyword evidence="1" id="KW-1133">Transmembrane helix</keyword>
<comment type="caution">
    <text evidence="2">The sequence shown here is derived from an EMBL/GenBank/DDBJ whole genome shotgun (WGS) entry which is preliminary data.</text>
</comment>
<keyword evidence="1" id="KW-0472">Membrane</keyword>
<name>A0A2M7G7F2_9BACT</name>
<feature type="transmembrane region" description="Helical" evidence="1">
    <location>
        <begin position="379"/>
        <end position="402"/>
    </location>
</feature>
<accession>A0A2M7G7F2</accession>
<protein>
    <submittedName>
        <fullName evidence="2">Uncharacterized protein</fullName>
    </submittedName>
</protein>